<reference evidence="2" key="1">
    <citation type="journal article" date="2018" name="J. Proteomics">
        <title>Exploring the molecular complexity of Triatoma dimidiata sialome.</title>
        <authorList>
            <person name="Santiago P.B."/>
            <person name="de Araujo C.N."/>
            <person name="Charneau S."/>
            <person name="Bastos I.M.D."/>
            <person name="Assumpcao T.C.F."/>
            <person name="Queiroz R.M.L."/>
            <person name="Praca Y.R."/>
            <person name="Cordeiro T.M."/>
            <person name="Garcia C.H.S."/>
            <person name="da Silva I.G."/>
            <person name="Raiol T."/>
            <person name="Motta F.N."/>
            <person name="de Araujo Oliveira J.V."/>
            <person name="de Sousa M.V."/>
            <person name="Ribeiro J.M.C."/>
            <person name="de Santana J.M."/>
        </authorList>
    </citation>
    <scope>NUCLEOTIDE SEQUENCE</scope>
    <source>
        <strain evidence="2">Santander</strain>
        <tissue evidence="2">Salivary glands</tissue>
    </source>
</reference>
<name>A0A0V0GAQ0_TRIDM</name>
<dbReference type="GO" id="GO:0061630">
    <property type="term" value="F:ubiquitin protein ligase activity"/>
    <property type="evidence" value="ECO:0007669"/>
    <property type="project" value="InterPro"/>
</dbReference>
<dbReference type="GO" id="GO:0000795">
    <property type="term" value="C:synaptonemal complex"/>
    <property type="evidence" value="ECO:0007669"/>
    <property type="project" value="InterPro"/>
</dbReference>
<sequence length="206" mass="23996">LHCNIDKCNVLLIDKVWVTKCFHVFCPEHGHTYFKNKLSQVNCPVCNEIIVKETDITYCDLSPSEMILAGLSPEKAITLASKSVKLWKYQSEASHLYTLSKLNHLTKKYNENKYTFEKTINKLKIKYEAEIAGLRAYYDEIGLKLRQVSEQLQETKRRLKKYQDAYSQKTSTLIGNRHSHQRLFDFCDADNIYFTPNRNTTGSELD</sequence>
<evidence type="ECO:0000313" key="2">
    <source>
        <dbReference type="EMBL" id="JAP04908.1"/>
    </source>
</evidence>
<dbReference type="InterPro" id="IPR042448">
    <property type="entry name" value="CCNB1IP1"/>
</dbReference>
<feature type="coiled-coil region" evidence="1">
    <location>
        <begin position="138"/>
        <end position="172"/>
    </location>
</feature>
<dbReference type="PANTHER" id="PTHR14305:SF0">
    <property type="entry name" value="E3 UBIQUITIN-PROTEIN LIGASE CCNB1IP1"/>
    <property type="match status" value="1"/>
</dbReference>
<protein>
    <submittedName>
        <fullName evidence="2">Putative e3 ubiquitin-protein ligase ccnb1ip1-like isoform x1</fullName>
    </submittedName>
</protein>
<evidence type="ECO:0000256" key="1">
    <source>
        <dbReference type="SAM" id="Coils"/>
    </source>
</evidence>
<dbReference type="GO" id="GO:0007131">
    <property type="term" value="P:reciprocal meiotic recombination"/>
    <property type="evidence" value="ECO:0007669"/>
    <property type="project" value="InterPro"/>
</dbReference>
<keyword evidence="1" id="KW-0175">Coiled coil</keyword>
<proteinExistence type="predicted"/>
<organism evidence="2">
    <name type="scientific">Triatoma dimidiata</name>
    <name type="common">Kissing bug</name>
    <name type="synonym">Meccus dimidiatus</name>
    <dbReference type="NCBI Taxonomy" id="72491"/>
    <lineage>
        <taxon>Eukaryota</taxon>
        <taxon>Metazoa</taxon>
        <taxon>Ecdysozoa</taxon>
        <taxon>Arthropoda</taxon>
        <taxon>Hexapoda</taxon>
        <taxon>Insecta</taxon>
        <taxon>Pterygota</taxon>
        <taxon>Neoptera</taxon>
        <taxon>Paraneoptera</taxon>
        <taxon>Hemiptera</taxon>
        <taxon>Heteroptera</taxon>
        <taxon>Panheteroptera</taxon>
        <taxon>Cimicomorpha</taxon>
        <taxon>Reduviidae</taxon>
        <taxon>Triatominae</taxon>
        <taxon>Triatoma</taxon>
    </lineage>
</organism>
<accession>A0A0V0GAQ0</accession>
<dbReference type="AlphaFoldDB" id="A0A0V0GAQ0"/>
<feature type="non-terminal residue" evidence="2">
    <location>
        <position position="1"/>
    </location>
</feature>
<dbReference type="EMBL" id="GECL01001216">
    <property type="protein sequence ID" value="JAP04908.1"/>
    <property type="molecule type" value="Transcribed_RNA"/>
</dbReference>
<dbReference type="PANTHER" id="PTHR14305">
    <property type="entry name" value="E3 UBIQUITIN-PROTEIN LIGASE CCNB1IP1"/>
    <property type="match status" value="1"/>
</dbReference>